<accession>A0A916VRN0</accession>
<keyword evidence="1" id="KW-0456">Lyase</keyword>
<keyword evidence="2" id="KW-1185">Reference proteome</keyword>
<dbReference type="SUPFAM" id="SSF51621">
    <property type="entry name" value="Phosphoenolpyruvate/pyruvate domain"/>
    <property type="match status" value="1"/>
</dbReference>
<comment type="caution">
    <text evidence="1">The sequence shown here is derived from an EMBL/GenBank/DDBJ whole genome shotgun (WGS) entry which is preliminary data.</text>
</comment>
<dbReference type="RefSeq" id="WP_188675824.1">
    <property type="nucleotide sequence ID" value="NZ_BMKA01000003.1"/>
</dbReference>
<sequence length="272" mass="28348">MTTDKGATFRALHQPGNPFILANAWDAGSAKMLAALGAQALATTSAGHAFTLGRPDMGRVTRDEALAHAADIVAATVLPVSGDLENGYGSAPETVAETIRLAGEVGLAGCSIEDTALPDSAPYDFDLAVERIQAAAAAARTLPRDFVLVARADGILNGQYDIEEALRRLHAFYEAGADCLYAPIPKKTSDLARICREIPAPINALAAGRKYTALTRAQYAEMGVARISLGSALARVTHQAILDAAKPFLEDGDFSKLAGAADGSNIDRMLGG</sequence>
<dbReference type="InterPro" id="IPR039556">
    <property type="entry name" value="ICL/PEPM"/>
</dbReference>
<dbReference type="Proteomes" id="UP000628017">
    <property type="component" value="Unassembled WGS sequence"/>
</dbReference>
<dbReference type="EMBL" id="BMKA01000003">
    <property type="protein sequence ID" value="GGA23288.1"/>
    <property type="molecule type" value="Genomic_DNA"/>
</dbReference>
<dbReference type="InterPro" id="IPR040442">
    <property type="entry name" value="Pyrv_kinase-like_dom_sf"/>
</dbReference>
<reference evidence="1" key="2">
    <citation type="submission" date="2020-09" db="EMBL/GenBank/DDBJ databases">
        <authorList>
            <person name="Sun Q."/>
            <person name="Zhou Y."/>
        </authorList>
    </citation>
    <scope>NUCLEOTIDE SEQUENCE</scope>
    <source>
        <strain evidence="1">CGMCC 1.15880</strain>
    </source>
</reference>
<evidence type="ECO:0000313" key="1">
    <source>
        <dbReference type="EMBL" id="GGA23288.1"/>
    </source>
</evidence>
<dbReference type="InterPro" id="IPR015813">
    <property type="entry name" value="Pyrv/PenolPyrv_kinase-like_dom"/>
</dbReference>
<dbReference type="Pfam" id="PF13714">
    <property type="entry name" value="PEP_mutase"/>
    <property type="match status" value="1"/>
</dbReference>
<protein>
    <submittedName>
        <fullName evidence="1">2-methylisocitrate lyase</fullName>
    </submittedName>
</protein>
<dbReference type="CDD" id="cd00377">
    <property type="entry name" value="ICL_PEPM"/>
    <property type="match status" value="1"/>
</dbReference>
<dbReference type="PANTHER" id="PTHR42905">
    <property type="entry name" value="PHOSPHOENOLPYRUVATE CARBOXYLASE"/>
    <property type="match status" value="1"/>
</dbReference>
<evidence type="ECO:0000313" key="2">
    <source>
        <dbReference type="Proteomes" id="UP000628017"/>
    </source>
</evidence>
<dbReference type="GO" id="GO:0016829">
    <property type="term" value="F:lyase activity"/>
    <property type="evidence" value="ECO:0007669"/>
    <property type="project" value="UniProtKB-KW"/>
</dbReference>
<proteinExistence type="predicted"/>
<dbReference type="AlphaFoldDB" id="A0A916VRN0"/>
<gene>
    <name evidence="1" type="ORF">GCM10011498_25180</name>
</gene>
<dbReference type="PANTHER" id="PTHR42905:SF16">
    <property type="entry name" value="CARBOXYPHOSPHONOENOLPYRUVATE PHOSPHONOMUTASE-LIKE PROTEIN (AFU_ORTHOLOGUE AFUA_5G07230)"/>
    <property type="match status" value="1"/>
</dbReference>
<name>A0A916VRN0_9RHOB</name>
<organism evidence="1 2">
    <name type="scientific">Neptunicoccus cionae</name>
    <dbReference type="NCBI Taxonomy" id="2035344"/>
    <lineage>
        <taxon>Bacteria</taxon>
        <taxon>Pseudomonadati</taxon>
        <taxon>Pseudomonadota</taxon>
        <taxon>Alphaproteobacteria</taxon>
        <taxon>Rhodobacterales</taxon>
        <taxon>Paracoccaceae</taxon>
        <taxon>Neptunicoccus</taxon>
    </lineage>
</organism>
<reference evidence="1" key="1">
    <citation type="journal article" date="2014" name="Int. J. Syst. Evol. Microbiol.">
        <title>Complete genome sequence of Corynebacterium casei LMG S-19264T (=DSM 44701T), isolated from a smear-ripened cheese.</title>
        <authorList>
            <consortium name="US DOE Joint Genome Institute (JGI-PGF)"/>
            <person name="Walter F."/>
            <person name="Albersmeier A."/>
            <person name="Kalinowski J."/>
            <person name="Ruckert C."/>
        </authorList>
    </citation>
    <scope>NUCLEOTIDE SEQUENCE</scope>
    <source>
        <strain evidence="1">CGMCC 1.15880</strain>
    </source>
</reference>
<dbReference type="Gene3D" id="3.20.20.60">
    <property type="entry name" value="Phosphoenolpyruvate-binding domains"/>
    <property type="match status" value="1"/>
</dbReference>